<evidence type="ECO:0000259" key="2">
    <source>
        <dbReference type="Pfam" id="PF01548"/>
    </source>
</evidence>
<protein>
    <submittedName>
        <fullName evidence="4">Transposase</fullName>
    </submittedName>
</protein>
<feature type="domain" description="Transposase IS116/IS110/IS902 C-terminal" evidence="3">
    <location>
        <begin position="193"/>
        <end position="274"/>
    </location>
</feature>
<evidence type="ECO:0000259" key="3">
    <source>
        <dbReference type="Pfam" id="PF02371"/>
    </source>
</evidence>
<dbReference type="NCBIfam" id="NF033542">
    <property type="entry name" value="transpos_IS110"/>
    <property type="match status" value="1"/>
</dbReference>
<feature type="domain" description="Transposase IS110-like N-terminal" evidence="2">
    <location>
        <begin position="4"/>
        <end position="150"/>
    </location>
</feature>
<dbReference type="PANTHER" id="PTHR33055:SF3">
    <property type="entry name" value="PUTATIVE TRANSPOSASE FOR IS117-RELATED"/>
    <property type="match status" value="1"/>
</dbReference>
<dbReference type="InterPro" id="IPR003346">
    <property type="entry name" value="Transposase_20"/>
</dbReference>
<dbReference type="EMBL" id="PP511689">
    <property type="protein sequence ID" value="XCD06580.1"/>
    <property type="molecule type" value="Genomic_DNA"/>
</dbReference>
<dbReference type="GO" id="GO:0006313">
    <property type="term" value="P:DNA transposition"/>
    <property type="evidence" value="ECO:0007669"/>
    <property type="project" value="InterPro"/>
</dbReference>
<sequence>MLYVGLDIAKKKIDVAVFIGDKVKTKVIDNNESGYRNLIIFLHKFDSEGIAICCEATNIYWEGVAYWLAEHHPDIKLSVVNPLQIAHYSKAVLARTKTDVMDAKIIADYCKRQQPPQWQPENIALRKLQALNRHIEALINMRTKEQNRYQVVHANLKDRIGLHIEYLNQEIAQAREEVENLIKQHSDLKEVADILHSIPGLGKNSINCLLPLLANAHRFKNRAQLTAFVGLSPAENQSGSSVKGRTSISKIGRSDIRKALYMPALVAYSRTKIYRPFVERQRAAGKHPKVIIVALMRKLLLIAFACVQKRHRFDEKFYKGVDA</sequence>
<keyword evidence="1" id="KW-0175">Coiled coil</keyword>
<evidence type="ECO:0000256" key="1">
    <source>
        <dbReference type="SAM" id="Coils"/>
    </source>
</evidence>
<dbReference type="InterPro" id="IPR047650">
    <property type="entry name" value="Transpos_IS110"/>
</dbReference>
<dbReference type="Pfam" id="PF02371">
    <property type="entry name" value="Transposase_20"/>
    <property type="match status" value="1"/>
</dbReference>
<dbReference type="PANTHER" id="PTHR33055">
    <property type="entry name" value="TRANSPOSASE FOR INSERTION SEQUENCE ELEMENT IS1111A"/>
    <property type="match status" value="1"/>
</dbReference>
<dbReference type="InterPro" id="IPR002525">
    <property type="entry name" value="Transp_IS110-like_N"/>
</dbReference>
<dbReference type="Pfam" id="PF01548">
    <property type="entry name" value="DEDD_Tnp_IS110"/>
    <property type="match status" value="1"/>
</dbReference>
<accession>A0AAU8B4R5</accession>
<reference evidence="4" key="1">
    <citation type="submission" date="2024-03" db="EMBL/GenBank/DDBJ databases">
        <title>Diverse circular DNA viruses in blood, oral, and fecal samples of captive lemurs.</title>
        <authorList>
            <person name="Paietta E.N."/>
            <person name="Kraberger S."/>
            <person name="Lund M.C."/>
            <person name="Custer J.M."/>
            <person name="Vargas K.M."/>
            <person name="Ehmke E.E."/>
            <person name="Yoder A.D."/>
            <person name="Varsani A."/>
        </authorList>
    </citation>
    <scope>NUCLEOTIDE SEQUENCE</scope>
    <source>
        <strain evidence="4">Duke_25SF_64</strain>
    </source>
</reference>
<evidence type="ECO:0000313" key="4">
    <source>
        <dbReference type="EMBL" id="XCD06580.1"/>
    </source>
</evidence>
<proteinExistence type="predicted"/>
<dbReference type="GO" id="GO:0003677">
    <property type="term" value="F:DNA binding"/>
    <property type="evidence" value="ECO:0007669"/>
    <property type="project" value="InterPro"/>
</dbReference>
<feature type="coiled-coil region" evidence="1">
    <location>
        <begin position="128"/>
        <end position="191"/>
    </location>
</feature>
<dbReference type="GO" id="GO:0004803">
    <property type="term" value="F:transposase activity"/>
    <property type="evidence" value="ECO:0007669"/>
    <property type="project" value="InterPro"/>
</dbReference>
<organism evidence="4">
    <name type="scientific">Dulem virus 54</name>
    <dbReference type="NCBI Taxonomy" id="3145765"/>
    <lineage>
        <taxon>Viruses</taxon>
        <taxon>Monodnaviria</taxon>
        <taxon>Loebvirae</taxon>
        <taxon>Hofneiviricota</taxon>
        <taxon>Faserviricetes</taxon>
        <taxon>Tubulavirales</taxon>
        <taxon>Inoviridae</taxon>
        <taxon>Inovirus</taxon>
    </lineage>
</organism>
<name>A0AAU8B4R5_9VIRU</name>